<evidence type="ECO:0000313" key="2">
    <source>
        <dbReference type="Proteomes" id="UP000002039"/>
    </source>
</evidence>
<sequence>MINLSSYSILLSKHLHGAAAAFVAVKKARLKVAVSMSRGSTALIATPPPASLAAAAEVAVPCSGISSLLPAGVSVSSSSPAPPAAVATPPPPTNTVISPPMARPSPAQNAAGLGPQSPAVPSSSLCEKAPVQPLASTATCLHCIKQLKKKGILFQMLKQYRARVSELQVLMNSIKAGEISLAHL</sequence>
<dbReference type="GeneID" id="69032416"/>
<evidence type="ECO:0000313" key="1">
    <source>
        <dbReference type="EMBL" id="OAT02397.1"/>
    </source>
</evidence>
<dbReference type="RefSeq" id="XP_045282124.1">
    <property type="nucleotide sequence ID" value="XM_045426635.1"/>
</dbReference>
<reference evidence="2" key="1">
    <citation type="journal article" date="2015" name="PLoS Genet.">
        <title>The dynamic genome and transcriptome of the human fungal pathogen Blastomyces and close relative Emmonsia.</title>
        <authorList>
            <person name="Munoz J.F."/>
            <person name="Gauthier G.M."/>
            <person name="Desjardins C.A."/>
            <person name="Gallo J.E."/>
            <person name="Holder J."/>
            <person name="Sullivan T.D."/>
            <person name="Marty A.J."/>
            <person name="Carmen J.C."/>
            <person name="Chen Z."/>
            <person name="Ding L."/>
            <person name="Gujja S."/>
            <person name="Magrini V."/>
            <person name="Misas E."/>
            <person name="Mitreva M."/>
            <person name="Priest M."/>
            <person name="Saif S."/>
            <person name="Whiston E.A."/>
            <person name="Young S."/>
            <person name="Zeng Q."/>
            <person name="Goldman W.E."/>
            <person name="Mardis E.R."/>
            <person name="Taylor J.W."/>
            <person name="McEwen J.G."/>
            <person name="Clay O.K."/>
            <person name="Klein B.S."/>
            <person name="Cuomo C.A."/>
        </authorList>
    </citation>
    <scope>NUCLEOTIDE SEQUENCE [LARGE SCALE GENOMIC DNA]</scope>
    <source>
        <strain evidence="2">ER-3 / ATCC MYA-2586</strain>
    </source>
</reference>
<organism evidence="1 2">
    <name type="scientific">Ajellomyces dermatitidis (strain ER-3 / ATCC MYA-2586)</name>
    <name type="common">Blastomyces dermatitidis</name>
    <dbReference type="NCBI Taxonomy" id="559297"/>
    <lineage>
        <taxon>Eukaryota</taxon>
        <taxon>Fungi</taxon>
        <taxon>Dikarya</taxon>
        <taxon>Ascomycota</taxon>
        <taxon>Pezizomycotina</taxon>
        <taxon>Eurotiomycetes</taxon>
        <taxon>Eurotiomycetidae</taxon>
        <taxon>Onygenales</taxon>
        <taxon>Ajellomycetaceae</taxon>
        <taxon>Blastomyces</taxon>
    </lineage>
</organism>
<protein>
    <submittedName>
        <fullName evidence="1">Uncharacterized protein</fullName>
    </submittedName>
</protein>
<dbReference type="EMBL" id="EQ999980">
    <property type="protein sequence ID" value="OAT02397.1"/>
    <property type="molecule type" value="Genomic_DNA"/>
</dbReference>
<gene>
    <name evidence="1" type="ORF">BDCG_17524</name>
</gene>
<keyword evidence="2" id="KW-1185">Reference proteome</keyword>
<proteinExistence type="predicted"/>
<name>A0ABX2VZ33_AJEDR</name>
<dbReference type="Proteomes" id="UP000002039">
    <property type="component" value="Unassembled WGS sequence"/>
</dbReference>
<accession>A0ABX2VZ33</accession>